<dbReference type="OrthoDB" id="980262at2"/>
<name>F4KWI9_HALH1</name>
<dbReference type="RefSeq" id="WP_013765869.1">
    <property type="nucleotide sequence ID" value="NC_015510.1"/>
</dbReference>
<dbReference type="Proteomes" id="UP000008461">
    <property type="component" value="Chromosome"/>
</dbReference>
<reference evidence="1 2" key="1">
    <citation type="journal article" date="2011" name="Stand. Genomic Sci.">
        <title>Complete genome sequence of Haliscomenobacter hydrossis type strain (O).</title>
        <authorList>
            <consortium name="US DOE Joint Genome Institute (JGI-PGF)"/>
            <person name="Daligault H."/>
            <person name="Lapidus A."/>
            <person name="Zeytun A."/>
            <person name="Nolan M."/>
            <person name="Lucas S."/>
            <person name="Del Rio T.G."/>
            <person name="Tice H."/>
            <person name="Cheng J.F."/>
            <person name="Tapia R."/>
            <person name="Han C."/>
            <person name="Goodwin L."/>
            <person name="Pitluck S."/>
            <person name="Liolios K."/>
            <person name="Pagani I."/>
            <person name="Ivanova N."/>
            <person name="Huntemann M."/>
            <person name="Mavromatis K."/>
            <person name="Mikhailova N."/>
            <person name="Pati A."/>
            <person name="Chen A."/>
            <person name="Palaniappan K."/>
            <person name="Land M."/>
            <person name="Hauser L."/>
            <person name="Brambilla E.M."/>
            <person name="Rohde M."/>
            <person name="Verbarg S."/>
            <person name="Goker M."/>
            <person name="Bristow J."/>
            <person name="Eisen J.A."/>
            <person name="Markowitz V."/>
            <person name="Hugenholtz P."/>
            <person name="Kyrpides N.C."/>
            <person name="Klenk H.P."/>
            <person name="Woyke T."/>
        </authorList>
    </citation>
    <scope>NUCLEOTIDE SEQUENCE [LARGE SCALE GENOMIC DNA]</scope>
    <source>
        <strain evidence="2">ATCC 27775 / DSM 1100 / LMG 10767 / O</strain>
    </source>
</reference>
<keyword evidence="2" id="KW-1185">Reference proteome</keyword>
<protein>
    <submittedName>
        <fullName evidence="1">Uncharacterized protein</fullName>
    </submittedName>
</protein>
<organism evidence="1 2">
    <name type="scientific">Haliscomenobacter hydrossis (strain ATCC 27775 / DSM 1100 / LMG 10767 / O)</name>
    <dbReference type="NCBI Taxonomy" id="760192"/>
    <lineage>
        <taxon>Bacteria</taxon>
        <taxon>Pseudomonadati</taxon>
        <taxon>Bacteroidota</taxon>
        <taxon>Saprospiria</taxon>
        <taxon>Saprospirales</taxon>
        <taxon>Haliscomenobacteraceae</taxon>
        <taxon>Haliscomenobacter</taxon>
    </lineage>
</organism>
<reference key="2">
    <citation type="submission" date="2011-04" db="EMBL/GenBank/DDBJ databases">
        <title>Complete sequence of chromosome of Haliscomenobacter hydrossis DSM 1100.</title>
        <authorList>
            <consortium name="US DOE Joint Genome Institute (JGI-PGF)"/>
            <person name="Lucas S."/>
            <person name="Han J."/>
            <person name="Lapidus A."/>
            <person name="Bruce D."/>
            <person name="Goodwin L."/>
            <person name="Pitluck S."/>
            <person name="Peters L."/>
            <person name="Kyrpides N."/>
            <person name="Mavromatis K."/>
            <person name="Ivanova N."/>
            <person name="Ovchinnikova G."/>
            <person name="Pagani I."/>
            <person name="Daligault H."/>
            <person name="Detter J.C."/>
            <person name="Han C."/>
            <person name="Land M."/>
            <person name="Hauser L."/>
            <person name="Markowitz V."/>
            <person name="Cheng J.-F."/>
            <person name="Hugenholtz P."/>
            <person name="Woyke T."/>
            <person name="Wu D."/>
            <person name="Verbarg S."/>
            <person name="Frueling A."/>
            <person name="Brambilla E."/>
            <person name="Klenk H.-P."/>
            <person name="Eisen J.A."/>
        </authorList>
    </citation>
    <scope>NUCLEOTIDE SEQUENCE</scope>
    <source>
        <strain>DSM 1100</strain>
    </source>
</reference>
<dbReference type="Pfam" id="PF22086">
    <property type="entry name" value="DUF6940"/>
    <property type="match status" value="1"/>
</dbReference>
<dbReference type="KEGG" id="hhy:Halhy_3474"/>
<dbReference type="AlphaFoldDB" id="F4KWI9"/>
<accession>F4KWI9</accession>
<dbReference type="InterPro" id="IPR054220">
    <property type="entry name" value="DUF6940"/>
</dbReference>
<evidence type="ECO:0000313" key="1">
    <source>
        <dbReference type="EMBL" id="AEE51329.1"/>
    </source>
</evidence>
<proteinExistence type="predicted"/>
<dbReference type="eggNOG" id="ENOG5031WD1">
    <property type="taxonomic scope" value="Bacteria"/>
</dbReference>
<sequence length="183" mass="21063">MLQFQIKKQDELLSFAHVIQLWQNSTPFRSYFNALLAEVPFEAFYWEVAPMTKTKTSLPFEFVVIDSAPLRHIIPDQSAFQEYFAPGKAVVDFLNLGKDAHLLAPTPIGNASCYAHLAQFVRHASAAQQNEFWKKVGELYEADLNDQPLWLSTAGLGVSWLHLRLDSRPKYYRYEGYKKWAGF</sequence>
<dbReference type="STRING" id="760192.Halhy_3474"/>
<dbReference type="EMBL" id="CP002691">
    <property type="protein sequence ID" value="AEE51329.1"/>
    <property type="molecule type" value="Genomic_DNA"/>
</dbReference>
<gene>
    <name evidence="1" type="ordered locus">Halhy_3474</name>
</gene>
<dbReference type="HOGENOM" id="CLU_087295_0_0_10"/>
<evidence type="ECO:0000313" key="2">
    <source>
        <dbReference type="Proteomes" id="UP000008461"/>
    </source>
</evidence>